<keyword evidence="4 7" id="KW-0472">Membrane</keyword>
<feature type="transmembrane region" description="Helical" evidence="7">
    <location>
        <begin position="112"/>
        <end position="132"/>
    </location>
</feature>
<dbReference type="NCBIfam" id="TIGR00247">
    <property type="entry name" value="endolytic transglycosylase MltG"/>
    <property type="match status" value="1"/>
</dbReference>
<dbReference type="GO" id="GO:0009252">
    <property type="term" value="P:peptidoglycan biosynthetic process"/>
    <property type="evidence" value="ECO:0007669"/>
    <property type="project" value="UniProtKB-UniRule"/>
</dbReference>
<evidence type="ECO:0000256" key="7">
    <source>
        <dbReference type="HAMAP-Rule" id="MF_02065"/>
    </source>
</evidence>
<proteinExistence type="inferred from homology"/>
<dbReference type="GO" id="GO:0005886">
    <property type="term" value="C:plasma membrane"/>
    <property type="evidence" value="ECO:0007669"/>
    <property type="project" value="UniProtKB-SubCell"/>
</dbReference>
<evidence type="ECO:0000256" key="6">
    <source>
        <dbReference type="ARBA" id="ARBA00023316"/>
    </source>
</evidence>
<evidence type="ECO:0000256" key="8">
    <source>
        <dbReference type="SAM" id="MobiDB-lite"/>
    </source>
</evidence>
<reference evidence="9 10" key="1">
    <citation type="submission" date="2016-10" db="EMBL/GenBank/DDBJ databases">
        <authorList>
            <person name="de Groot N.N."/>
        </authorList>
    </citation>
    <scope>NUCLEOTIDE SEQUENCE [LARGE SCALE GENOMIC DNA]</scope>
    <source>
        <strain evidence="9 10">CGMCC 1.7054</strain>
    </source>
</reference>
<evidence type="ECO:0000313" key="10">
    <source>
        <dbReference type="Proteomes" id="UP000198881"/>
    </source>
</evidence>
<evidence type="ECO:0000256" key="1">
    <source>
        <dbReference type="ARBA" id="ARBA00022475"/>
    </source>
</evidence>
<dbReference type="STRING" id="574650.SAMN04487966_10481"/>
<evidence type="ECO:0000256" key="3">
    <source>
        <dbReference type="ARBA" id="ARBA00022989"/>
    </source>
</evidence>
<name>A0A1I7MKE2_9MICC</name>
<feature type="region of interest" description="Disordered" evidence="8">
    <location>
        <begin position="1"/>
        <end position="54"/>
    </location>
</feature>
<comment type="function">
    <text evidence="7">Functions as a peptidoglycan terminase that cleaves nascent peptidoglycan strands endolytically to terminate their elongation.</text>
</comment>
<dbReference type="PANTHER" id="PTHR30518">
    <property type="entry name" value="ENDOLYTIC MUREIN TRANSGLYCOSYLASE"/>
    <property type="match status" value="1"/>
</dbReference>
<keyword evidence="5 7" id="KW-0456">Lyase</keyword>
<dbReference type="EMBL" id="FPCG01000004">
    <property type="protein sequence ID" value="SFV22370.1"/>
    <property type="molecule type" value="Genomic_DNA"/>
</dbReference>
<dbReference type="AlphaFoldDB" id="A0A1I7MKE2"/>
<dbReference type="EC" id="4.2.2.29" evidence="7"/>
<gene>
    <name evidence="7" type="primary">mltG</name>
    <name evidence="9" type="ORF">SAMN04487966_10481</name>
</gene>
<keyword evidence="3 7" id="KW-1133">Transmembrane helix</keyword>
<dbReference type="GO" id="GO:0071555">
    <property type="term" value="P:cell wall organization"/>
    <property type="evidence" value="ECO:0007669"/>
    <property type="project" value="UniProtKB-KW"/>
</dbReference>
<comment type="similarity">
    <text evidence="7">Belongs to the transglycosylase MltG family.</text>
</comment>
<keyword evidence="1 7" id="KW-1003">Cell membrane</keyword>
<evidence type="ECO:0000256" key="4">
    <source>
        <dbReference type="ARBA" id="ARBA00023136"/>
    </source>
</evidence>
<keyword evidence="10" id="KW-1185">Reference proteome</keyword>
<dbReference type="RefSeq" id="WP_177227864.1">
    <property type="nucleotide sequence ID" value="NZ_FPCG01000004.1"/>
</dbReference>
<feature type="region of interest" description="Disordered" evidence="8">
    <location>
        <begin position="83"/>
        <end position="106"/>
    </location>
</feature>
<comment type="catalytic activity">
    <reaction evidence="7">
        <text>a peptidoglycan chain = a peptidoglycan chain with N-acetyl-1,6-anhydromuramyl-[peptide] at the reducing end + a peptidoglycan chain with N-acetylglucosamine at the non-reducing end.</text>
        <dbReference type="EC" id="4.2.2.29"/>
    </reaction>
</comment>
<dbReference type="InterPro" id="IPR003770">
    <property type="entry name" value="MLTG-like"/>
</dbReference>
<dbReference type="GO" id="GO:0008932">
    <property type="term" value="F:lytic endotransglycosylase activity"/>
    <property type="evidence" value="ECO:0007669"/>
    <property type="project" value="UniProtKB-UniRule"/>
</dbReference>
<dbReference type="Pfam" id="PF02618">
    <property type="entry name" value="YceG"/>
    <property type="match status" value="1"/>
</dbReference>
<keyword evidence="2 7" id="KW-0812">Transmembrane</keyword>
<sequence>MTDQTPDDAAEDQPQARARREQEHREDRDQSAEPQTSTNDEPETPAPLVPEDEREYPVLDDAIHTTDRDGTPIIVAPSTYGRGYQTVTVNPDRPHDEAKREARRKRRRRRNFVLAGAFGVFVLAVAVLSLTLKGLLPQPTAEDYPGPGGEPVSFTVNEGEGALAIGSRLVEQDIVASQDSFITAMNQARSSNDIQPGDYELKKQMPAADAVSVLLREGQEAVHYVAINRGMRLSEAFQALSTSTGRSVAEFEDAAEDPTQFGLPSSAPSLEGYLAPGEYRFPVTAEPAEILTILTEPTFEELEDLGITDEEEQFRIVTIASIVEAEALPEDYAMVAGIIENRLEPNEETNGYLQIDATVIYGLGQRQLQFSESEKQNADNKYNSYYYKGLPPGPIGAPSRQALDAAADPEDSDYFYWITTNIETGETKFSADYAQHRAYQQEYREYCAQNAEICGNAGSTAGDGATAAPEE</sequence>
<dbReference type="Proteomes" id="UP000198881">
    <property type="component" value="Unassembled WGS sequence"/>
</dbReference>
<dbReference type="Gene3D" id="3.30.1490.480">
    <property type="entry name" value="Endolytic murein transglycosylase"/>
    <property type="match status" value="1"/>
</dbReference>
<evidence type="ECO:0000256" key="5">
    <source>
        <dbReference type="ARBA" id="ARBA00023239"/>
    </source>
</evidence>
<organism evidence="9 10">
    <name type="scientific">Micrococcus terreus</name>
    <dbReference type="NCBI Taxonomy" id="574650"/>
    <lineage>
        <taxon>Bacteria</taxon>
        <taxon>Bacillati</taxon>
        <taxon>Actinomycetota</taxon>
        <taxon>Actinomycetes</taxon>
        <taxon>Micrococcales</taxon>
        <taxon>Micrococcaceae</taxon>
        <taxon>Micrococcus</taxon>
    </lineage>
</organism>
<feature type="compositionally biased region" description="Basic and acidic residues" evidence="8">
    <location>
        <begin position="18"/>
        <end position="31"/>
    </location>
</feature>
<keyword evidence="6 7" id="KW-0961">Cell wall biogenesis/degradation</keyword>
<feature type="compositionally biased region" description="Acidic residues" evidence="8">
    <location>
        <begin position="1"/>
        <end position="11"/>
    </location>
</feature>
<dbReference type="PANTHER" id="PTHR30518:SF2">
    <property type="entry name" value="ENDOLYTIC MUREIN TRANSGLYCOSYLASE"/>
    <property type="match status" value="1"/>
</dbReference>
<comment type="subcellular location">
    <subcellularLocation>
        <location evidence="7">Cell membrane</location>
        <topology evidence="7">Single-pass membrane protein</topology>
    </subcellularLocation>
</comment>
<dbReference type="HAMAP" id="MF_02065">
    <property type="entry name" value="MltG"/>
    <property type="match status" value="1"/>
</dbReference>
<evidence type="ECO:0000256" key="2">
    <source>
        <dbReference type="ARBA" id="ARBA00022692"/>
    </source>
</evidence>
<protein>
    <recommendedName>
        <fullName evidence="7">Endolytic murein transglycosylase</fullName>
        <ecNumber evidence="7">4.2.2.29</ecNumber>
    </recommendedName>
    <alternativeName>
        <fullName evidence="7">Peptidoglycan lytic transglycosylase</fullName>
    </alternativeName>
    <alternativeName>
        <fullName evidence="7">Peptidoglycan polymerization terminase</fullName>
    </alternativeName>
</protein>
<evidence type="ECO:0000313" key="9">
    <source>
        <dbReference type="EMBL" id="SFV22370.1"/>
    </source>
</evidence>
<feature type="site" description="Important for catalytic activity" evidence="7">
    <location>
        <position position="326"/>
    </location>
</feature>
<accession>A0A1I7MKE2</accession>